<keyword evidence="4" id="KW-1185">Reference proteome</keyword>
<feature type="domain" description="DCD" evidence="2">
    <location>
        <begin position="99"/>
        <end position="226"/>
    </location>
</feature>
<organism evidence="3 4">
    <name type="scientific">Nelumbo nucifera</name>
    <name type="common">Sacred lotus</name>
    <dbReference type="NCBI Taxonomy" id="4432"/>
    <lineage>
        <taxon>Eukaryota</taxon>
        <taxon>Viridiplantae</taxon>
        <taxon>Streptophyta</taxon>
        <taxon>Embryophyta</taxon>
        <taxon>Tracheophyta</taxon>
        <taxon>Spermatophyta</taxon>
        <taxon>Magnoliopsida</taxon>
        <taxon>Proteales</taxon>
        <taxon>Nelumbonaceae</taxon>
        <taxon>Nelumbo</taxon>
    </lineage>
</organism>
<feature type="region of interest" description="Disordered" evidence="1">
    <location>
        <begin position="196"/>
        <end position="221"/>
    </location>
</feature>
<proteinExistence type="predicted"/>
<dbReference type="Proteomes" id="UP000607653">
    <property type="component" value="Unassembled WGS sequence"/>
</dbReference>
<evidence type="ECO:0000259" key="2">
    <source>
        <dbReference type="PROSITE" id="PS51222"/>
    </source>
</evidence>
<dbReference type="PANTHER" id="PTHR46444">
    <property type="entry name" value="DCD (DEVELOPMENT AND CELL DEATH) DOMAIN PROTEIN-RELATED"/>
    <property type="match status" value="1"/>
</dbReference>
<feature type="region of interest" description="Disordered" evidence="1">
    <location>
        <begin position="1"/>
        <end position="51"/>
    </location>
</feature>
<name>A0A822YXD0_NELNU</name>
<evidence type="ECO:0000313" key="3">
    <source>
        <dbReference type="EMBL" id="DAD35989.1"/>
    </source>
</evidence>
<feature type="region of interest" description="Disordered" evidence="1">
    <location>
        <begin position="67"/>
        <end position="90"/>
    </location>
</feature>
<evidence type="ECO:0000256" key="1">
    <source>
        <dbReference type="SAM" id="MobiDB-lite"/>
    </source>
</evidence>
<reference evidence="3 4" key="1">
    <citation type="journal article" date="2020" name="Mol. Biol. Evol.">
        <title>Distinct Expression and Methylation Patterns for Genes with Different Fates following a Single Whole-Genome Duplication in Flowering Plants.</title>
        <authorList>
            <person name="Shi T."/>
            <person name="Rahmani R.S."/>
            <person name="Gugger P.F."/>
            <person name="Wang M."/>
            <person name="Li H."/>
            <person name="Zhang Y."/>
            <person name="Li Z."/>
            <person name="Wang Q."/>
            <person name="Van de Peer Y."/>
            <person name="Marchal K."/>
            <person name="Chen J."/>
        </authorList>
    </citation>
    <scope>NUCLEOTIDE SEQUENCE [LARGE SCALE GENOMIC DNA]</scope>
    <source>
        <tissue evidence="3">Leaf</tissue>
    </source>
</reference>
<dbReference type="Pfam" id="PF10539">
    <property type="entry name" value="Dev_Cell_Death"/>
    <property type="match status" value="1"/>
</dbReference>
<sequence length="404" mass="44681">MAKGRRKNKEPPTIKPVTKKRQKQLEKRLRRRRMKKALKANVDPSSIIDPSHASTSAFAEVPAPTPASAAVAAPPPASAAAPTYNANDSDAVSNEKKQRDFHGFIFMCNGKTKPECYRYRVFGLPAGQMDIVEKIKTGTKLFLYDTDLKLLYGVYKATCNGKLNLEKAAFGGKFPAQVKNLISLFLPISAISPAPLAPPQADSPPVRVDRRRKPARTRRTAEDPYANRAPVGRTLAVARAPAMDPPPRNDRYVSAAYVEHPQPSVQFRHVQPIGPMPHADPYYSAEYHPSYMPENPVLPAPNRYSRYGTAVEMIPRDRPALLESEYTGHHAMASSRPQLSALYASEDLRPPFRTTSRRKAVAYEDAHHVYAASMQRPVSGRASLVGEHVPVSSIYSFAGAPTYR</sequence>
<evidence type="ECO:0000313" key="4">
    <source>
        <dbReference type="Proteomes" id="UP000607653"/>
    </source>
</evidence>
<dbReference type="AlphaFoldDB" id="A0A822YXD0"/>
<dbReference type="SMART" id="SM00767">
    <property type="entry name" value="DCD"/>
    <property type="match status" value="1"/>
</dbReference>
<comment type="caution">
    <text evidence="3">The sequence shown here is derived from an EMBL/GenBank/DDBJ whole genome shotgun (WGS) entry which is preliminary data.</text>
</comment>
<dbReference type="PANTHER" id="PTHR46444:SF19">
    <property type="entry name" value="OS02G0745600 PROTEIN"/>
    <property type="match status" value="1"/>
</dbReference>
<feature type="compositionally biased region" description="Basic residues" evidence="1">
    <location>
        <begin position="17"/>
        <end position="38"/>
    </location>
</feature>
<dbReference type="InterPro" id="IPR013989">
    <property type="entry name" value="Dev_and_cell_death_domain"/>
</dbReference>
<feature type="compositionally biased region" description="Basic residues" evidence="1">
    <location>
        <begin position="209"/>
        <end position="218"/>
    </location>
</feature>
<protein>
    <recommendedName>
        <fullName evidence="2">DCD domain-containing protein</fullName>
    </recommendedName>
</protein>
<gene>
    <name evidence="3" type="ORF">HUJ06_006629</name>
</gene>
<dbReference type="PROSITE" id="PS51222">
    <property type="entry name" value="DCD"/>
    <property type="match status" value="1"/>
</dbReference>
<dbReference type="EMBL" id="DUZY01000004">
    <property type="protein sequence ID" value="DAD35989.1"/>
    <property type="molecule type" value="Genomic_DNA"/>
</dbReference>
<accession>A0A822YXD0</accession>
<feature type="compositionally biased region" description="Low complexity" evidence="1">
    <location>
        <begin position="67"/>
        <end position="83"/>
    </location>
</feature>